<evidence type="ECO:0000313" key="1">
    <source>
        <dbReference type="EMBL" id="EMB21591.1"/>
    </source>
</evidence>
<dbReference type="RefSeq" id="WP_002692113.1">
    <property type="nucleotide sequence ID" value="NZ_CM001797.1"/>
</dbReference>
<dbReference type="PATRIC" id="fig|999434.4.peg.1414"/>
<protein>
    <submittedName>
        <fullName evidence="1">Uncharacterized protein</fullName>
    </submittedName>
</protein>
<reference evidence="1" key="1">
    <citation type="submission" date="2012-01" db="EMBL/GenBank/DDBJ databases">
        <title>The Genome Sequence of Treponema denticola OTK.</title>
        <authorList>
            <consortium name="The Broad Institute Genome Sequencing Platform"/>
            <person name="Earl A."/>
            <person name="Ward D."/>
            <person name="Feldgarden M."/>
            <person name="Gevers D."/>
            <person name="Blanton J.M."/>
            <person name="Fenno C.J."/>
            <person name="Baranova O.V."/>
            <person name="Mathney J."/>
            <person name="Dewhirst F.E."/>
            <person name="Izard J."/>
            <person name="Young S.K."/>
            <person name="Zeng Q."/>
            <person name="Gargeya S."/>
            <person name="Fitzgerald M."/>
            <person name="Haas B."/>
            <person name="Abouelleil A."/>
            <person name="Alvarado L."/>
            <person name="Arachchi H.M."/>
            <person name="Berlin A."/>
            <person name="Chapman S.B."/>
            <person name="Gearin G."/>
            <person name="Goldberg J."/>
            <person name="Griggs A."/>
            <person name="Gujja S."/>
            <person name="Hansen M."/>
            <person name="Heiman D."/>
            <person name="Howarth C."/>
            <person name="Larimer J."/>
            <person name="Lui A."/>
            <person name="MacDonald P.J.P."/>
            <person name="McCowen C."/>
            <person name="Montmayeur A."/>
            <person name="Murphy C."/>
            <person name="Neiman D."/>
            <person name="Pearson M."/>
            <person name="Priest M."/>
            <person name="Roberts A."/>
            <person name="Saif S."/>
            <person name="Shea T."/>
            <person name="Sisk P."/>
            <person name="Stolte C."/>
            <person name="Sykes S."/>
            <person name="Wortman J."/>
            <person name="Nusbaum C."/>
            <person name="Birren B."/>
        </authorList>
    </citation>
    <scope>NUCLEOTIDE SEQUENCE [LARGE SCALE GENOMIC DNA]</scope>
    <source>
        <strain evidence="1">OTK</strain>
    </source>
</reference>
<gene>
    <name evidence="1" type="ORF">HMPREF9723_01364</name>
</gene>
<dbReference type="Pfam" id="PF09957">
    <property type="entry name" value="VapB_antitoxin"/>
    <property type="match status" value="1"/>
</dbReference>
<dbReference type="InterPro" id="IPR019239">
    <property type="entry name" value="VapB_antitoxin"/>
</dbReference>
<proteinExistence type="predicted"/>
<dbReference type="Proteomes" id="UP000011701">
    <property type="component" value="Chromosome"/>
</dbReference>
<accession>A0A0F6MPA3</accession>
<comment type="caution">
    <text evidence="1">The sequence shown here is derived from an EMBL/GenBank/DDBJ whole genome shotgun (WGS) entry which is preliminary data.</text>
</comment>
<organism evidence="1">
    <name type="scientific">Treponema denticola OTK</name>
    <dbReference type="NCBI Taxonomy" id="999434"/>
    <lineage>
        <taxon>Bacteria</taxon>
        <taxon>Pseudomonadati</taxon>
        <taxon>Spirochaetota</taxon>
        <taxon>Spirochaetia</taxon>
        <taxon>Spirochaetales</taxon>
        <taxon>Treponemataceae</taxon>
        <taxon>Treponema</taxon>
    </lineage>
</organism>
<name>A0A0F6MPA3_TREDN</name>
<dbReference type="AlphaFoldDB" id="A0A0F6MPA3"/>
<dbReference type="HOGENOM" id="CLU_179376_3_2_12"/>
<sequence>MRTTIVLNDSKIQQAFALTKIKTKTELIEVAIDNLIKKYQIQDLKNYFGKCNLEINLDTLRNRAKWKYF</sequence>
<dbReference type="EMBL" id="AGDY01000006">
    <property type="protein sequence ID" value="EMB21591.1"/>
    <property type="molecule type" value="Genomic_DNA"/>
</dbReference>